<dbReference type="EMBL" id="BTSX01000004">
    <property type="protein sequence ID" value="GMS94924.1"/>
    <property type="molecule type" value="Genomic_DNA"/>
</dbReference>
<accession>A0AAV5TKT6</accession>
<protein>
    <recommendedName>
        <fullName evidence="3">Sushi domain-containing protein</fullName>
    </recommendedName>
</protein>
<sequence>MSGEQPGGLYEYVPVGCVRPTCREGEPYVYVFDGTESILAANPQYTLTRNYTSFYEGKFQLACPSGSSIGYINNAPRFVFDPLMRIMCDTDCWNVYISGTRTGKLQPVKIGCFEK</sequence>
<keyword evidence="2" id="KW-1185">Reference proteome</keyword>
<organism evidence="1 2">
    <name type="scientific">Pristionchus entomophagus</name>
    <dbReference type="NCBI Taxonomy" id="358040"/>
    <lineage>
        <taxon>Eukaryota</taxon>
        <taxon>Metazoa</taxon>
        <taxon>Ecdysozoa</taxon>
        <taxon>Nematoda</taxon>
        <taxon>Chromadorea</taxon>
        <taxon>Rhabditida</taxon>
        <taxon>Rhabditina</taxon>
        <taxon>Diplogasteromorpha</taxon>
        <taxon>Diplogasteroidea</taxon>
        <taxon>Neodiplogasteridae</taxon>
        <taxon>Pristionchus</taxon>
    </lineage>
</organism>
<name>A0AAV5TKT6_9BILA</name>
<dbReference type="AlphaFoldDB" id="A0AAV5TKT6"/>
<dbReference type="Proteomes" id="UP001432027">
    <property type="component" value="Unassembled WGS sequence"/>
</dbReference>
<evidence type="ECO:0000313" key="1">
    <source>
        <dbReference type="EMBL" id="GMS94924.1"/>
    </source>
</evidence>
<reference evidence="1" key="1">
    <citation type="submission" date="2023-10" db="EMBL/GenBank/DDBJ databases">
        <title>Genome assembly of Pristionchus species.</title>
        <authorList>
            <person name="Yoshida K."/>
            <person name="Sommer R.J."/>
        </authorList>
    </citation>
    <scope>NUCLEOTIDE SEQUENCE</scope>
    <source>
        <strain evidence="1">RS0144</strain>
    </source>
</reference>
<comment type="caution">
    <text evidence="1">The sequence shown here is derived from an EMBL/GenBank/DDBJ whole genome shotgun (WGS) entry which is preliminary data.</text>
</comment>
<proteinExistence type="predicted"/>
<feature type="non-terminal residue" evidence="1">
    <location>
        <position position="115"/>
    </location>
</feature>
<evidence type="ECO:0000313" key="2">
    <source>
        <dbReference type="Proteomes" id="UP001432027"/>
    </source>
</evidence>
<gene>
    <name evidence="1" type="ORF">PENTCL1PPCAC_17099</name>
</gene>
<evidence type="ECO:0008006" key="3">
    <source>
        <dbReference type="Google" id="ProtNLM"/>
    </source>
</evidence>